<protein>
    <submittedName>
        <fullName evidence="1">Uncharacterized protein</fullName>
    </submittedName>
</protein>
<feature type="non-terminal residue" evidence="1">
    <location>
        <position position="1"/>
    </location>
</feature>
<reference evidence="1" key="1">
    <citation type="submission" date="2014-12" db="EMBL/GenBank/DDBJ databases">
        <title>Insight into the proteome of Arion vulgaris.</title>
        <authorList>
            <person name="Aradska J."/>
            <person name="Bulat T."/>
            <person name="Smidak R."/>
            <person name="Sarate P."/>
            <person name="Gangsoo J."/>
            <person name="Sialana F."/>
            <person name="Bilban M."/>
            <person name="Lubec G."/>
        </authorList>
    </citation>
    <scope>NUCLEOTIDE SEQUENCE</scope>
    <source>
        <tissue evidence="1">Skin</tissue>
    </source>
</reference>
<proteinExistence type="predicted"/>
<accession>A0A0B7B4P8</accession>
<feature type="non-terminal residue" evidence="1">
    <location>
        <position position="74"/>
    </location>
</feature>
<dbReference type="EMBL" id="HACG01040401">
    <property type="protein sequence ID" value="CEK87266.1"/>
    <property type="molecule type" value="Transcribed_RNA"/>
</dbReference>
<name>A0A0B7B4P8_9EUPU</name>
<sequence>TMDVKPMKLFLDEQIKLKPVCKVEENNETNMSDEAMTLQQEQDCQTLKVKLEIEDDDDVEEFYSHTQNHLPFIK</sequence>
<evidence type="ECO:0000313" key="1">
    <source>
        <dbReference type="EMBL" id="CEK87266.1"/>
    </source>
</evidence>
<dbReference type="AlphaFoldDB" id="A0A0B7B4P8"/>
<gene>
    <name evidence="1" type="primary">ORF158256</name>
</gene>
<organism evidence="1">
    <name type="scientific">Arion vulgaris</name>
    <dbReference type="NCBI Taxonomy" id="1028688"/>
    <lineage>
        <taxon>Eukaryota</taxon>
        <taxon>Metazoa</taxon>
        <taxon>Spiralia</taxon>
        <taxon>Lophotrochozoa</taxon>
        <taxon>Mollusca</taxon>
        <taxon>Gastropoda</taxon>
        <taxon>Heterobranchia</taxon>
        <taxon>Euthyneura</taxon>
        <taxon>Panpulmonata</taxon>
        <taxon>Eupulmonata</taxon>
        <taxon>Stylommatophora</taxon>
        <taxon>Helicina</taxon>
        <taxon>Arionoidea</taxon>
        <taxon>Arionidae</taxon>
        <taxon>Arion</taxon>
    </lineage>
</organism>